<dbReference type="Proteomes" id="UP000283442">
    <property type="component" value="Unassembled WGS sequence"/>
</dbReference>
<dbReference type="EMBL" id="QRHE01000001">
    <property type="protein sequence ID" value="RHF53461.1"/>
    <property type="molecule type" value="Genomic_DNA"/>
</dbReference>
<organism evidence="2 3">
    <name type="scientific">Mitsuokella multacida</name>
    <dbReference type="NCBI Taxonomy" id="52226"/>
    <lineage>
        <taxon>Bacteria</taxon>
        <taxon>Bacillati</taxon>
        <taxon>Bacillota</taxon>
        <taxon>Negativicutes</taxon>
        <taxon>Selenomonadales</taxon>
        <taxon>Selenomonadaceae</taxon>
        <taxon>Mitsuokella</taxon>
    </lineage>
</organism>
<gene>
    <name evidence="2" type="ORF">DW674_00945</name>
</gene>
<dbReference type="RefSeq" id="WP_118174513.1">
    <property type="nucleotide sequence ID" value="NZ_JAQEAO010000018.1"/>
</dbReference>
<evidence type="ECO:0000313" key="2">
    <source>
        <dbReference type="EMBL" id="RHF53461.1"/>
    </source>
</evidence>
<feature type="signal peptide" evidence="1">
    <location>
        <begin position="1"/>
        <end position="29"/>
    </location>
</feature>
<sequence>MLLDCSSMAKRMLFLLLFLCTSLHGTALASTSPWVWVYSTNTTSYYLNTKNCLLNNQGIEFYTIKEVYADEVTRQNHIRVATRLHPLQDFSDLKEEVILYASVVMHDNNVDEYHYYQHYRYIYYYDSAGALIAVSKGRPDYWFLLREDTFSHYIDIVARKWSIVSPDYRQPDIDMSIARFIS</sequence>
<name>A0A414NZN8_9FIRM</name>
<accession>A0A414NZN8</accession>
<dbReference type="AlphaFoldDB" id="A0A414NZN8"/>
<reference evidence="2 3" key="1">
    <citation type="submission" date="2018-08" db="EMBL/GenBank/DDBJ databases">
        <title>A genome reference for cultivated species of the human gut microbiota.</title>
        <authorList>
            <person name="Zou Y."/>
            <person name="Xue W."/>
            <person name="Luo G."/>
        </authorList>
    </citation>
    <scope>NUCLEOTIDE SEQUENCE [LARGE SCALE GENOMIC DNA]</scope>
    <source>
        <strain evidence="2 3">AM25-21AC</strain>
    </source>
</reference>
<comment type="caution">
    <text evidence="2">The sequence shown here is derived from an EMBL/GenBank/DDBJ whole genome shotgun (WGS) entry which is preliminary data.</text>
</comment>
<proteinExistence type="predicted"/>
<feature type="chain" id="PRO_5019567313" evidence="1">
    <location>
        <begin position="30"/>
        <end position="182"/>
    </location>
</feature>
<keyword evidence="1" id="KW-0732">Signal</keyword>
<protein>
    <submittedName>
        <fullName evidence="2">Uncharacterized protein</fullName>
    </submittedName>
</protein>
<evidence type="ECO:0000313" key="3">
    <source>
        <dbReference type="Proteomes" id="UP000283442"/>
    </source>
</evidence>
<evidence type="ECO:0000256" key="1">
    <source>
        <dbReference type="SAM" id="SignalP"/>
    </source>
</evidence>